<dbReference type="OrthoDB" id="9810922at2"/>
<evidence type="ECO:0000256" key="1">
    <source>
        <dbReference type="ARBA" id="ARBA00022450"/>
    </source>
</evidence>
<sequence length="79" mass="9191">MKDSILNNLLRHFAEVKPQINLFSNNELFKDELGVDSLDMAEFIARVEQDYRVEIPDEDWPKIATMNLLVNYIDHAVAN</sequence>
<dbReference type="EMBL" id="CP040710">
    <property type="protein sequence ID" value="QCX01016.1"/>
    <property type="molecule type" value="Genomic_DNA"/>
</dbReference>
<reference evidence="4 5" key="1">
    <citation type="submission" date="2019-05" db="EMBL/GenBank/DDBJ databases">
        <title>Genome sequencing of F202Z8.</title>
        <authorList>
            <person name="Kwon Y.M."/>
        </authorList>
    </citation>
    <scope>NUCLEOTIDE SEQUENCE [LARGE SCALE GENOMIC DNA]</scope>
    <source>
        <strain evidence="4 5">F202Z8</strain>
    </source>
</reference>
<dbReference type="InterPro" id="IPR036736">
    <property type="entry name" value="ACP-like_sf"/>
</dbReference>
<evidence type="ECO:0000313" key="5">
    <source>
        <dbReference type="Proteomes" id="UP000310017"/>
    </source>
</evidence>
<dbReference type="Proteomes" id="UP000310017">
    <property type="component" value="Chromosome"/>
</dbReference>
<accession>A0A5B7SQW8</accession>
<dbReference type="RefSeq" id="WP_138853359.1">
    <property type="nucleotide sequence ID" value="NZ_CP040710.1"/>
</dbReference>
<name>A0A5B7SQW8_9FLAO</name>
<dbReference type="PANTHER" id="PTHR20863">
    <property type="entry name" value="ACYL CARRIER PROTEIN"/>
    <property type="match status" value="1"/>
</dbReference>
<feature type="domain" description="Carrier" evidence="3">
    <location>
        <begin position="1"/>
        <end position="77"/>
    </location>
</feature>
<dbReference type="Gene3D" id="1.10.1200.10">
    <property type="entry name" value="ACP-like"/>
    <property type="match status" value="1"/>
</dbReference>
<dbReference type="PANTHER" id="PTHR20863:SF76">
    <property type="entry name" value="CARRIER DOMAIN-CONTAINING PROTEIN"/>
    <property type="match status" value="1"/>
</dbReference>
<dbReference type="KEGG" id="asag:FGM00_13170"/>
<proteinExistence type="predicted"/>
<keyword evidence="1" id="KW-0596">Phosphopantetheine</keyword>
<dbReference type="InterPro" id="IPR009081">
    <property type="entry name" value="PP-bd_ACP"/>
</dbReference>
<keyword evidence="5" id="KW-1185">Reference proteome</keyword>
<gene>
    <name evidence="4" type="ORF">FGM00_13170</name>
</gene>
<organism evidence="4 5">
    <name type="scientific">Aggregatimonas sangjinii</name>
    <dbReference type="NCBI Taxonomy" id="2583587"/>
    <lineage>
        <taxon>Bacteria</taxon>
        <taxon>Pseudomonadati</taxon>
        <taxon>Bacteroidota</taxon>
        <taxon>Flavobacteriia</taxon>
        <taxon>Flavobacteriales</taxon>
        <taxon>Flavobacteriaceae</taxon>
        <taxon>Aggregatimonas</taxon>
    </lineage>
</organism>
<dbReference type="GO" id="GO:0000035">
    <property type="term" value="F:acyl binding"/>
    <property type="evidence" value="ECO:0007669"/>
    <property type="project" value="TreeGrafter"/>
</dbReference>
<dbReference type="InterPro" id="IPR003231">
    <property type="entry name" value="ACP"/>
</dbReference>
<keyword evidence="2" id="KW-0597">Phosphoprotein</keyword>
<protein>
    <submittedName>
        <fullName evidence="4">Acyl carrier protein</fullName>
    </submittedName>
</protein>
<evidence type="ECO:0000256" key="2">
    <source>
        <dbReference type="ARBA" id="ARBA00022553"/>
    </source>
</evidence>
<dbReference type="AlphaFoldDB" id="A0A5B7SQW8"/>
<dbReference type="PROSITE" id="PS50075">
    <property type="entry name" value="CARRIER"/>
    <property type="match status" value="1"/>
</dbReference>
<evidence type="ECO:0000259" key="3">
    <source>
        <dbReference type="PROSITE" id="PS50075"/>
    </source>
</evidence>
<dbReference type="Pfam" id="PF00550">
    <property type="entry name" value="PP-binding"/>
    <property type="match status" value="1"/>
</dbReference>
<dbReference type="GO" id="GO:0000036">
    <property type="term" value="F:acyl carrier activity"/>
    <property type="evidence" value="ECO:0007669"/>
    <property type="project" value="TreeGrafter"/>
</dbReference>
<evidence type="ECO:0000313" key="4">
    <source>
        <dbReference type="EMBL" id="QCX01016.1"/>
    </source>
</evidence>
<dbReference type="SUPFAM" id="SSF47336">
    <property type="entry name" value="ACP-like"/>
    <property type="match status" value="1"/>
</dbReference>